<dbReference type="Proteomes" id="UP001054837">
    <property type="component" value="Unassembled WGS sequence"/>
</dbReference>
<keyword evidence="3" id="KW-1185">Reference proteome</keyword>
<evidence type="ECO:0000313" key="2">
    <source>
        <dbReference type="EMBL" id="GIX90183.1"/>
    </source>
</evidence>
<sequence>MYRAVPCELIPTTSFSAHLTPEKAGGGKKMDSPERKSGTRRKSDFTGMFLHVNRCILRSPKNHLAKTFHWMKRDQPPNRGAPGREGWMRRYCLRPFVEQNGISG</sequence>
<gene>
    <name evidence="2" type="ORF">CDAR_559291</name>
</gene>
<proteinExistence type="predicted"/>
<name>A0AAV4P2D7_9ARAC</name>
<feature type="compositionally biased region" description="Basic and acidic residues" evidence="1">
    <location>
        <begin position="28"/>
        <end position="43"/>
    </location>
</feature>
<feature type="region of interest" description="Disordered" evidence="1">
    <location>
        <begin position="16"/>
        <end position="43"/>
    </location>
</feature>
<evidence type="ECO:0000313" key="3">
    <source>
        <dbReference type="Proteomes" id="UP001054837"/>
    </source>
</evidence>
<organism evidence="2 3">
    <name type="scientific">Caerostris darwini</name>
    <dbReference type="NCBI Taxonomy" id="1538125"/>
    <lineage>
        <taxon>Eukaryota</taxon>
        <taxon>Metazoa</taxon>
        <taxon>Ecdysozoa</taxon>
        <taxon>Arthropoda</taxon>
        <taxon>Chelicerata</taxon>
        <taxon>Arachnida</taxon>
        <taxon>Araneae</taxon>
        <taxon>Araneomorphae</taxon>
        <taxon>Entelegynae</taxon>
        <taxon>Araneoidea</taxon>
        <taxon>Araneidae</taxon>
        <taxon>Caerostris</taxon>
    </lineage>
</organism>
<comment type="caution">
    <text evidence="2">The sequence shown here is derived from an EMBL/GenBank/DDBJ whole genome shotgun (WGS) entry which is preliminary data.</text>
</comment>
<dbReference type="EMBL" id="BPLQ01002227">
    <property type="protein sequence ID" value="GIX90183.1"/>
    <property type="molecule type" value="Genomic_DNA"/>
</dbReference>
<evidence type="ECO:0000256" key="1">
    <source>
        <dbReference type="SAM" id="MobiDB-lite"/>
    </source>
</evidence>
<dbReference type="AlphaFoldDB" id="A0AAV4P2D7"/>
<reference evidence="2 3" key="1">
    <citation type="submission" date="2021-06" db="EMBL/GenBank/DDBJ databases">
        <title>Caerostris darwini draft genome.</title>
        <authorList>
            <person name="Kono N."/>
            <person name="Arakawa K."/>
        </authorList>
    </citation>
    <scope>NUCLEOTIDE SEQUENCE [LARGE SCALE GENOMIC DNA]</scope>
</reference>
<accession>A0AAV4P2D7</accession>
<protein>
    <submittedName>
        <fullName evidence="2">Uncharacterized protein</fullName>
    </submittedName>
</protein>